<dbReference type="Proteomes" id="UP000014760">
    <property type="component" value="Unassembled WGS sequence"/>
</dbReference>
<dbReference type="GO" id="GO:0019367">
    <property type="term" value="P:fatty acid elongation, saturated fatty acid"/>
    <property type="evidence" value="ECO:0007669"/>
    <property type="project" value="TreeGrafter"/>
</dbReference>
<dbReference type="InterPro" id="IPR030457">
    <property type="entry name" value="ELO_CS"/>
</dbReference>
<dbReference type="PANTHER" id="PTHR11157">
    <property type="entry name" value="FATTY ACID ACYL TRANSFERASE-RELATED"/>
    <property type="match status" value="1"/>
</dbReference>
<reference evidence="13" key="1">
    <citation type="submission" date="2012-12" db="EMBL/GenBank/DDBJ databases">
        <authorList>
            <person name="Hellsten U."/>
            <person name="Grimwood J."/>
            <person name="Chapman J.A."/>
            <person name="Shapiro H."/>
            <person name="Aerts A."/>
            <person name="Otillar R.P."/>
            <person name="Terry A.Y."/>
            <person name="Boore J.L."/>
            <person name="Simakov O."/>
            <person name="Marletaz F."/>
            <person name="Cho S.-J."/>
            <person name="Edsinger-Gonzales E."/>
            <person name="Havlak P."/>
            <person name="Kuo D.-H."/>
            <person name="Larsson T."/>
            <person name="Lv J."/>
            <person name="Arendt D."/>
            <person name="Savage R."/>
            <person name="Osoegawa K."/>
            <person name="de Jong P."/>
            <person name="Lindberg D.R."/>
            <person name="Seaver E.C."/>
            <person name="Weisblat D.A."/>
            <person name="Putnam N.H."/>
            <person name="Grigoriev I.V."/>
            <person name="Rokhsar D.S."/>
        </authorList>
    </citation>
    <scope>NUCLEOTIDE SEQUENCE</scope>
    <source>
        <strain evidence="13">I ESC-2004</strain>
    </source>
</reference>
<keyword evidence="8 10" id="KW-0472">Membrane</keyword>
<dbReference type="InterPro" id="IPR002076">
    <property type="entry name" value="ELO_fam"/>
</dbReference>
<feature type="transmembrane region" description="Helical" evidence="10">
    <location>
        <begin position="129"/>
        <end position="147"/>
    </location>
</feature>
<dbReference type="OMA" id="MQANWSK"/>
<dbReference type="EMBL" id="KB298168">
    <property type="protein sequence ID" value="ELU09560.1"/>
    <property type="molecule type" value="Genomic_DNA"/>
</dbReference>
<dbReference type="STRING" id="283909.R7UTT0"/>
<dbReference type="GO" id="GO:0034625">
    <property type="term" value="P:fatty acid elongation, monounsaturated fatty acid"/>
    <property type="evidence" value="ECO:0007669"/>
    <property type="project" value="TreeGrafter"/>
</dbReference>
<evidence type="ECO:0000256" key="9">
    <source>
        <dbReference type="ARBA" id="ARBA00023160"/>
    </source>
</evidence>
<reference evidence="11 13" key="2">
    <citation type="journal article" date="2013" name="Nature">
        <title>Insights into bilaterian evolution from three spiralian genomes.</title>
        <authorList>
            <person name="Simakov O."/>
            <person name="Marletaz F."/>
            <person name="Cho S.J."/>
            <person name="Edsinger-Gonzales E."/>
            <person name="Havlak P."/>
            <person name="Hellsten U."/>
            <person name="Kuo D.H."/>
            <person name="Larsson T."/>
            <person name="Lv J."/>
            <person name="Arendt D."/>
            <person name="Savage R."/>
            <person name="Osoegawa K."/>
            <person name="de Jong P."/>
            <person name="Grimwood J."/>
            <person name="Chapman J.A."/>
            <person name="Shapiro H."/>
            <person name="Aerts A."/>
            <person name="Otillar R.P."/>
            <person name="Terry A.Y."/>
            <person name="Boore J.L."/>
            <person name="Grigoriev I.V."/>
            <person name="Lindberg D.R."/>
            <person name="Seaver E.C."/>
            <person name="Weisblat D.A."/>
            <person name="Putnam N.H."/>
            <person name="Rokhsar D.S."/>
        </authorList>
    </citation>
    <scope>NUCLEOTIDE SEQUENCE</scope>
    <source>
        <strain evidence="11 13">I ESC-2004</strain>
    </source>
</reference>
<comment type="similarity">
    <text evidence="10">Belongs to the ELO family.</text>
</comment>
<proteinExistence type="inferred from homology"/>
<feature type="transmembrane region" description="Helical" evidence="10">
    <location>
        <begin position="153"/>
        <end position="171"/>
    </location>
</feature>
<keyword evidence="5 10" id="KW-0276">Fatty acid metabolism</keyword>
<dbReference type="EMBL" id="AMQN01006365">
    <property type="status" value="NOT_ANNOTATED_CDS"/>
    <property type="molecule type" value="Genomic_DNA"/>
</dbReference>
<evidence type="ECO:0000256" key="4">
    <source>
        <dbReference type="ARBA" id="ARBA00022692"/>
    </source>
</evidence>
<dbReference type="GO" id="GO:0034626">
    <property type="term" value="P:fatty acid elongation, polyunsaturated fatty acid"/>
    <property type="evidence" value="ECO:0007669"/>
    <property type="project" value="TreeGrafter"/>
</dbReference>
<sequence length="271" mass="32296">MFDFEKNFDHDSFLEWIQENWTHSIWYSSFYVAFIFAGKKYMADRPRLTLRYPLAIWSLVLGIFSIMGAVRTIPELAYMIRNYGIEQSICHPSYFYGPTSFWAYMFTISKAYELGDTVFIVLRKQPLIFLHWYHHITVLIYVFYSYTDHTAPGRWFMVMNYTVHSVMYSYYALKAIRFSIPKWVSMIITSLQLLQMVLGVVINVLVYQYKQEGHYCQQSFENLRYCFCMYASYFILFAYFFYNAYLKPRMAAVAKKHGLEKTAGSLAKKLQ</sequence>
<protein>
    <recommendedName>
        <fullName evidence="10">Elongation of very long chain fatty acids protein</fullName>
        <ecNumber evidence="10">2.3.1.199</ecNumber>
    </recommendedName>
    <alternativeName>
        <fullName evidence="10">Very-long-chain 3-oxoacyl-CoA synthase</fullName>
    </alternativeName>
</protein>
<dbReference type="PANTHER" id="PTHR11157:SF17">
    <property type="entry name" value="ELONGATION OF VERY LONG CHAIN FATTY ACIDS PROTEIN 6"/>
    <property type="match status" value="1"/>
</dbReference>
<dbReference type="GO" id="GO:0005789">
    <property type="term" value="C:endoplasmic reticulum membrane"/>
    <property type="evidence" value="ECO:0007669"/>
    <property type="project" value="TreeGrafter"/>
</dbReference>
<dbReference type="GO" id="GO:0009922">
    <property type="term" value="F:fatty acid elongase activity"/>
    <property type="evidence" value="ECO:0007669"/>
    <property type="project" value="UniProtKB-EC"/>
</dbReference>
<keyword evidence="9 10" id="KW-0275">Fatty acid biosynthesis</keyword>
<dbReference type="AlphaFoldDB" id="R7UTT0"/>
<feature type="transmembrane region" description="Helical" evidence="10">
    <location>
        <begin position="20"/>
        <end position="38"/>
    </location>
</feature>
<keyword evidence="2 10" id="KW-0444">Lipid biosynthesis</keyword>
<feature type="transmembrane region" description="Helical" evidence="10">
    <location>
        <begin position="222"/>
        <end position="242"/>
    </location>
</feature>
<dbReference type="EnsemblMetazoa" id="CapteT136876">
    <property type="protein sequence ID" value="CapteP136876"/>
    <property type="gene ID" value="CapteG136876"/>
</dbReference>
<evidence type="ECO:0000256" key="7">
    <source>
        <dbReference type="ARBA" id="ARBA00023098"/>
    </source>
</evidence>
<evidence type="ECO:0000256" key="1">
    <source>
        <dbReference type="ARBA" id="ARBA00004141"/>
    </source>
</evidence>
<feature type="transmembrane region" description="Helical" evidence="10">
    <location>
        <begin position="183"/>
        <end position="202"/>
    </location>
</feature>
<keyword evidence="3 10" id="KW-0808">Transferase</keyword>
<evidence type="ECO:0000256" key="5">
    <source>
        <dbReference type="ARBA" id="ARBA00022832"/>
    </source>
</evidence>
<feature type="transmembrane region" description="Helical" evidence="10">
    <location>
        <begin position="50"/>
        <end position="70"/>
    </location>
</feature>
<feature type="transmembrane region" description="Helical" evidence="10">
    <location>
        <begin position="101"/>
        <end position="122"/>
    </location>
</feature>
<gene>
    <name evidence="11" type="ORF">CAPTEDRAFT_136876</name>
</gene>
<name>R7UTT0_CAPTE</name>
<keyword evidence="4 10" id="KW-0812">Transmembrane</keyword>
<dbReference type="HOGENOM" id="CLU_048483_1_1_1"/>
<evidence type="ECO:0000256" key="3">
    <source>
        <dbReference type="ARBA" id="ARBA00022679"/>
    </source>
</evidence>
<evidence type="ECO:0000256" key="8">
    <source>
        <dbReference type="ARBA" id="ARBA00023136"/>
    </source>
</evidence>
<dbReference type="OrthoDB" id="10259681at2759"/>
<dbReference type="GO" id="GO:0042761">
    <property type="term" value="P:very long-chain fatty acid biosynthetic process"/>
    <property type="evidence" value="ECO:0007669"/>
    <property type="project" value="TreeGrafter"/>
</dbReference>
<comment type="catalytic activity">
    <reaction evidence="10">
        <text>a very-long-chain acyl-CoA + malonyl-CoA + H(+) = a very-long-chain 3-oxoacyl-CoA + CO2 + CoA</text>
        <dbReference type="Rhea" id="RHEA:32727"/>
        <dbReference type="ChEBI" id="CHEBI:15378"/>
        <dbReference type="ChEBI" id="CHEBI:16526"/>
        <dbReference type="ChEBI" id="CHEBI:57287"/>
        <dbReference type="ChEBI" id="CHEBI:57384"/>
        <dbReference type="ChEBI" id="CHEBI:90725"/>
        <dbReference type="ChEBI" id="CHEBI:90736"/>
        <dbReference type="EC" id="2.3.1.199"/>
    </reaction>
</comment>
<dbReference type="FunCoup" id="R7UTT0">
    <property type="interactions" value="508"/>
</dbReference>
<organism evidence="11">
    <name type="scientific">Capitella teleta</name>
    <name type="common">Polychaete worm</name>
    <dbReference type="NCBI Taxonomy" id="283909"/>
    <lineage>
        <taxon>Eukaryota</taxon>
        <taxon>Metazoa</taxon>
        <taxon>Spiralia</taxon>
        <taxon>Lophotrochozoa</taxon>
        <taxon>Annelida</taxon>
        <taxon>Polychaeta</taxon>
        <taxon>Sedentaria</taxon>
        <taxon>Scolecida</taxon>
        <taxon>Capitellidae</taxon>
        <taxon>Capitella</taxon>
    </lineage>
</organism>
<comment type="subcellular location">
    <subcellularLocation>
        <location evidence="1">Membrane</location>
        <topology evidence="1">Multi-pass membrane protein</topology>
    </subcellularLocation>
</comment>
<evidence type="ECO:0000313" key="11">
    <source>
        <dbReference type="EMBL" id="ELU09560.1"/>
    </source>
</evidence>
<dbReference type="GO" id="GO:0030148">
    <property type="term" value="P:sphingolipid biosynthetic process"/>
    <property type="evidence" value="ECO:0007669"/>
    <property type="project" value="TreeGrafter"/>
</dbReference>
<accession>R7UTT0</accession>
<dbReference type="PROSITE" id="PS01188">
    <property type="entry name" value="ELO"/>
    <property type="match status" value="1"/>
</dbReference>
<evidence type="ECO:0000313" key="12">
    <source>
        <dbReference type="EnsemblMetazoa" id="CapteP136876"/>
    </source>
</evidence>
<keyword evidence="7 10" id="KW-0443">Lipid metabolism</keyword>
<evidence type="ECO:0000256" key="10">
    <source>
        <dbReference type="RuleBase" id="RU361115"/>
    </source>
</evidence>
<reference evidence="12" key="3">
    <citation type="submission" date="2015-06" db="UniProtKB">
        <authorList>
            <consortium name="EnsemblMetazoa"/>
        </authorList>
    </citation>
    <scope>IDENTIFICATION</scope>
</reference>
<evidence type="ECO:0000256" key="2">
    <source>
        <dbReference type="ARBA" id="ARBA00022516"/>
    </source>
</evidence>
<keyword evidence="13" id="KW-1185">Reference proteome</keyword>
<evidence type="ECO:0000256" key="6">
    <source>
        <dbReference type="ARBA" id="ARBA00022989"/>
    </source>
</evidence>
<dbReference type="Pfam" id="PF01151">
    <property type="entry name" value="ELO"/>
    <property type="match status" value="1"/>
</dbReference>
<dbReference type="EC" id="2.3.1.199" evidence="10"/>
<evidence type="ECO:0000313" key="13">
    <source>
        <dbReference type="Proteomes" id="UP000014760"/>
    </source>
</evidence>
<keyword evidence="6 10" id="KW-1133">Transmembrane helix</keyword>